<sequence length="274" mass="32320">MSVINIYHHNENIYNVEKKPPERPPKPPLYHSRFEHQVRRETKSSKDAHRTMGFAKIPLQKPDEFLKKNCGIRFRATKSAPVRLCTSHKPPVPKKDELVASQQQVMKCVDFKVENIKKVVCSNPKKVRPRYADTRKGDFHDLEKSGLVPVYMCQPKYGKVPEYLHRRKKDLEAQKQRLMDKMAEQKSACAAISQEERLELLKGLKKNWENLQREYQSLPLLIDTVPKMIRKAKLEKGLKELEKDILMMENNPYIYVYSDDDEQQQQQQQHNNRK</sequence>
<reference evidence="9" key="1">
    <citation type="journal article" date="2015" name="Proc. Natl. Acad. Sci. U.S.A.">
        <title>Genome sequence of the Asian Tiger mosquito, Aedes albopictus, reveals insights into its biology, genetics, and evolution.</title>
        <authorList>
            <person name="Chen X.G."/>
            <person name="Jiang X."/>
            <person name="Gu J."/>
            <person name="Xu M."/>
            <person name="Wu Y."/>
            <person name="Deng Y."/>
            <person name="Zhang C."/>
            <person name="Bonizzoni M."/>
            <person name="Dermauw W."/>
            <person name="Vontas J."/>
            <person name="Armbruster P."/>
            <person name="Huang X."/>
            <person name="Yang Y."/>
            <person name="Zhang H."/>
            <person name="He W."/>
            <person name="Peng H."/>
            <person name="Liu Y."/>
            <person name="Wu K."/>
            <person name="Chen J."/>
            <person name="Lirakis M."/>
            <person name="Topalis P."/>
            <person name="Van Leeuwen T."/>
            <person name="Hall A.B."/>
            <person name="Jiang X."/>
            <person name="Thorpe C."/>
            <person name="Mueller R.L."/>
            <person name="Sun C."/>
            <person name="Waterhouse R.M."/>
            <person name="Yan G."/>
            <person name="Tu Z.J."/>
            <person name="Fang X."/>
            <person name="James A.A."/>
        </authorList>
    </citation>
    <scope>NUCLEOTIDE SEQUENCE [LARGE SCALE GENOMIC DNA]</scope>
    <source>
        <strain evidence="9">Foshan</strain>
    </source>
</reference>
<evidence type="ECO:0000313" key="9">
    <source>
        <dbReference type="Proteomes" id="UP000069940"/>
    </source>
</evidence>
<dbReference type="PANTHER" id="PTHR21490:SF0">
    <property type="entry name" value="ENKURIN"/>
    <property type="match status" value="1"/>
</dbReference>
<proteinExistence type="predicted"/>
<evidence type="ECO:0000256" key="1">
    <source>
        <dbReference type="ARBA" id="ARBA00004138"/>
    </source>
</evidence>
<reference evidence="8" key="2">
    <citation type="submission" date="2025-05" db="UniProtKB">
        <authorList>
            <consortium name="EnsemblMetazoa"/>
        </authorList>
    </citation>
    <scope>IDENTIFICATION</scope>
    <source>
        <strain evidence="8">Foshan</strain>
    </source>
</reference>
<evidence type="ECO:0000256" key="3">
    <source>
        <dbReference type="ARBA" id="ARBA00022490"/>
    </source>
</evidence>
<feature type="coiled-coil region" evidence="6">
    <location>
        <begin position="168"/>
        <end position="195"/>
    </location>
</feature>
<protein>
    <recommendedName>
        <fullName evidence="7">Enkurin domain-containing protein</fullName>
    </recommendedName>
</protein>
<dbReference type="RefSeq" id="XP_029735026.2">
    <property type="nucleotide sequence ID" value="XM_029879166.2"/>
</dbReference>
<dbReference type="GeneID" id="109413515"/>
<evidence type="ECO:0000256" key="4">
    <source>
        <dbReference type="ARBA" id="ARBA00023212"/>
    </source>
</evidence>
<dbReference type="Pfam" id="PF13864">
    <property type="entry name" value="Enkurin"/>
    <property type="match status" value="1"/>
</dbReference>
<keyword evidence="4" id="KW-0206">Cytoskeleton</keyword>
<dbReference type="InterPro" id="IPR027012">
    <property type="entry name" value="Enkurin_dom"/>
</dbReference>
<keyword evidence="6" id="KW-0175">Coiled coil</keyword>
<evidence type="ECO:0000256" key="5">
    <source>
        <dbReference type="ARBA" id="ARBA00023273"/>
    </source>
</evidence>
<keyword evidence="9" id="KW-1185">Reference proteome</keyword>
<dbReference type="PANTHER" id="PTHR21490">
    <property type="entry name" value="ENKURIN-RELATED"/>
    <property type="match status" value="1"/>
</dbReference>
<evidence type="ECO:0000256" key="6">
    <source>
        <dbReference type="SAM" id="Coils"/>
    </source>
</evidence>
<name>A0ABM1YLK6_AEDAL</name>
<dbReference type="EnsemblMetazoa" id="AALFPA23_010260.R14301">
    <property type="protein sequence ID" value="AALFPA23_010260.P14301"/>
    <property type="gene ID" value="AALFPA23_010260"/>
</dbReference>
<accession>A0ABM1YLK6</accession>
<dbReference type="Proteomes" id="UP000069940">
    <property type="component" value="Unassembled WGS sequence"/>
</dbReference>
<comment type="subcellular location">
    <subcellularLocation>
        <location evidence="1">Cell projection</location>
        <location evidence="1">Cilium</location>
    </subcellularLocation>
    <subcellularLocation>
        <location evidence="2">Cytoplasm</location>
        <location evidence="2">Cytoskeleton</location>
    </subcellularLocation>
</comment>
<keyword evidence="5" id="KW-0966">Cell projection</keyword>
<evidence type="ECO:0000313" key="8">
    <source>
        <dbReference type="EnsemblMetazoa" id="AALFPA23_010260.P14301"/>
    </source>
</evidence>
<organism evidence="8 9">
    <name type="scientific">Aedes albopictus</name>
    <name type="common">Asian tiger mosquito</name>
    <name type="synonym">Stegomyia albopicta</name>
    <dbReference type="NCBI Taxonomy" id="7160"/>
    <lineage>
        <taxon>Eukaryota</taxon>
        <taxon>Metazoa</taxon>
        <taxon>Ecdysozoa</taxon>
        <taxon>Arthropoda</taxon>
        <taxon>Hexapoda</taxon>
        <taxon>Insecta</taxon>
        <taxon>Pterygota</taxon>
        <taxon>Neoptera</taxon>
        <taxon>Endopterygota</taxon>
        <taxon>Diptera</taxon>
        <taxon>Nematocera</taxon>
        <taxon>Culicoidea</taxon>
        <taxon>Culicidae</taxon>
        <taxon>Culicinae</taxon>
        <taxon>Aedini</taxon>
        <taxon>Aedes</taxon>
        <taxon>Stegomyia</taxon>
    </lineage>
</organism>
<feature type="domain" description="Enkurin" evidence="7">
    <location>
        <begin position="162"/>
        <end position="256"/>
    </location>
</feature>
<dbReference type="InterPro" id="IPR052102">
    <property type="entry name" value="Enkurin_domain-protein"/>
</dbReference>
<evidence type="ECO:0000256" key="2">
    <source>
        <dbReference type="ARBA" id="ARBA00004245"/>
    </source>
</evidence>
<evidence type="ECO:0000259" key="7">
    <source>
        <dbReference type="PROSITE" id="PS51665"/>
    </source>
</evidence>
<dbReference type="PROSITE" id="PS51665">
    <property type="entry name" value="ENKURIN"/>
    <property type="match status" value="1"/>
</dbReference>
<keyword evidence="3" id="KW-0963">Cytoplasm</keyword>